<keyword evidence="1" id="KW-0472">Membrane</keyword>
<gene>
    <name evidence="2" type="ORF">DFH07DRAFT_956153</name>
</gene>
<feature type="transmembrane region" description="Helical" evidence="1">
    <location>
        <begin position="12"/>
        <end position="38"/>
    </location>
</feature>
<accession>A0AAD7JHQ2</accession>
<feature type="transmembrane region" description="Helical" evidence="1">
    <location>
        <begin position="203"/>
        <end position="219"/>
    </location>
</feature>
<name>A0AAD7JHQ2_9AGAR</name>
<evidence type="ECO:0000313" key="3">
    <source>
        <dbReference type="Proteomes" id="UP001215280"/>
    </source>
</evidence>
<feature type="transmembrane region" description="Helical" evidence="1">
    <location>
        <begin position="256"/>
        <end position="273"/>
    </location>
</feature>
<keyword evidence="1" id="KW-1133">Transmembrane helix</keyword>
<comment type="caution">
    <text evidence="2">The sequence shown here is derived from an EMBL/GenBank/DDBJ whole genome shotgun (WGS) entry which is preliminary data.</text>
</comment>
<sequence>MKTVLSHLPGGHIFLSLWAHELFGCPISLLASLVLVQTVEGAVKAGFRDDTHPLRHELPLTTLAVLELIKCIIAGVALMHLDGAVGFWRKSRSGAGYVAVSNEALLLYPVSPADLDARVAAENAGDRTLDHHRLSHFVSKYLYGAMAPIAMFSVLRNQLLWFRRPYARQNTLDSVDALVILLIGLHMYCLVGRKTPLRQWTSGSLQIAAIFLIHHITNFPQYSAATYSLLFLGPMFLAGISLVYQAVNDVPFHTSNLVLFSSSLGGYCLAIFLTPSGRGGSLSFGTDPRDLVASVVVITLHIAGDFLSLAILRLSSRTSPFTLGTITLFSTSLVPGLTHVAFWTTILFQNIQWLASRLAIYAALSYLFDDPPDTTAHKIPSSPFPPRQGLVSLGLTLAPFLAILLFNPLRPIPTAHLTSETTSPVMPPG</sequence>
<dbReference type="Proteomes" id="UP001215280">
    <property type="component" value="Unassembled WGS sequence"/>
</dbReference>
<feature type="transmembrane region" description="Helical" evidence="1">
    <location>
        <begin position="293"/>
        <end position="314"/>
    </location>
</feature>
<evidence type="ECO:0000256" key="1">
    <source>
        <dbReference type="SAM" id="Phobius"/>
    </source>
</evidence>
<evidence type="ECO:0000313" key="2">
    <source>
        <dbReference type="EMBL" id="KAJ7764133.1"/>
    </source>
</evidence>
<protein>
    <submittedName>
        <fullName evidence="2">Uncharacterized protein</fullName>
    </submittedName>
</protein>
<keyword evidence="1" id="KW-0812">Transmembrane</keyword>
<feature type="transmembrane region" description="Helical" evidence="1">
    <location>
        <begin position="321"/>
        <end position="344"/>
    </location>
</feature>
<keyword evidence="3" id="KW-1185">Reference proteome</keyword>
<feature type="transmembrane region" description="Helical" evidence="1">
    <location>
        <begin position="141"/>
        <end position="162"/>
    </location>
</feature>
<feature type="transmembrane region" description="Helical" evidence="1">
    <location>
        <begin position="174"/>
        <end position="191"/>
    </location>
</feature>
<proteinExistence type="predicted"/>
<dbReference type="EMBL" id="JARJLG010000038">
    <property type="protein sequence ID" value="KAJ7764133.1"/>
    <property type="molecule type" value="Genomic_DNA"/>
</dbReference>
<reference evidence="2" key="1">
    <citation type="submission" date="2023-03" db="EMBL/GenBank/DDBJ databases">
        <title>Massive genome expansion in bonnet fungi (Mycena s.s.) driven by repeated elements and novel gene families across ecological guilds.</title>
        <authorList>
            <consortium name="Lawrence Berkeley National Laboratory"/>
            <person name="Harder C.B."/>
            <person name="Miyauchi S."/>
            <person name="Viragh M."/>
            <person name="Kuo A."/>
            <person name="Thoen E."/>
            <person name="Andreopoulos B."/>
            <person name="Lu D."/>
            <person name="Skrede I."/>
            <person name="Drula E."/>
            <person name="Henrissat B."/>
            <person name="Morin E."/>
            <person name="Kohler A."/>
            <person name="Barry K."/>
            <person name="LaButti K."/>
            <person name="Morin E."/>
            <person name="Salamov A."/>
            <person name="Lipzen A."/>
            <person name="Mereny Z."/>
            <person name="Hegedus B."/>
            <person name="Baldrian P."/>
            <person name="Stursova M."/>
            <person name="Weitz H."/>
            <person name="Taylor A."/>
            <person name="Grigoriev I.V."/>
            <person name="Nagy L.G."/>
            <person name="Martin F."/>
            <person name="Kauserud H."/>
        </authorList>
    </citation>
    <scope>NUCLEOTIDE SEQUENCE</scope>
    <source>
        <strain evidence="2">CBHHK188m</strain>
    </source>
</reference>
<feature type="transmembrane region" description="Helical" evidence="1">
    <location>
        <begin position="225"/>
        <end position="244"/>
    </location>
</feature>
<dbReference type="AlphaFoldDB" id="A0AAD7JHQ2"/>
<feature type="transmembrane region" description="Helical" evidence="1">
    <location>
        <begin position="389"/>
        <end position="409"/>
    </location>
</feature>
<feature type="transmembrane region" description="Helical" evidence="1">
    <location>
        <begin position="58"/>
        <end position="81"/>
    </location>
</feature>
<organism evidence="2 3">
    <name type="scientific">Mycena maculata</name>
    <dbReference type="NCBI Taxonomy" id="230809"/>
    <lineage>
        <taxon>Eukaryota</taxon>
        <taxon>Fungi</taxon>
        <taxon>Dikarya</taxon>
        <taxon>Basidiomycota</taxon>
        <taxon>Agaricomycotina</taxon>
        <taxon>Agaricomycetes</taxon>
        <taxon>Agaricomycetidae</taxon>
        <taxon>Agaricales</taxon>
        <taxon>Marasmiineae</taxon>
        <taxon>Mycenaceae</taxon>
        <taxon>Mycena</taxon>
    </lineage>
</organism>